<evidence type="ECO:0000313" key="4">
    <source>
        <dbReference type="EMBL" id="KAJ3560336.1"/>
    </source>
</evidence>
<dbReference type="EMBL" id="JANIEX010001190">
    <property type="protein sequence ID" value="KAJ3560336.1"/>
    <property type="molecule type" value="Genomic_DNA"/>
</dbReference>
<dbReference type="Proteomes" id="UP001213000">
    <property type="component" value="Unassembled WGS sequence"/>
</dbReference>
<evidence type="ECO:0000259" key="3">
    <source>
        <dbReference type="PROSITE" id="PS50158"/>
    </source>
</evidence>
<keyword evidence="1" id="KW-0862">Zinc</keyword>
<name>A0AAD5VNE9_9AGAR</name>
<protein>
    <recommendedName>
        <fullName evidence="3">CCHC-type domain-containing protein</fullName>
    </recommendedName>
</protein>
<dbReference type="AlphaFoldDB" id="A0AAD5VNE9"/>
<dbReference type="GO" id="GO:0008270">
    <property type="term" value="F:zinc ion binding"/>
    <property type="evidence" value="ECO:0007669"/>
    <property type="project" value="UniProtKB-KW"/>
</dbReference>
<dbReference type="InterPro" id="IPR001878">
    <property type="entry name" value="Znf_CCHC"/>
</dbReference>
<sequence length="341" mass="37581">MSIPSIAISLHNSVPLLEGQHNWPAFKRSMTMFFSGAKVTHVITGSPPAEDDAKYSDWQSLDEQLSAFIFAKLDQELWYLVQDDDDESTPSGRAFWARLKAHFEKSTIGCRVQARRHLYHDITHDPSKPVGVFIHEVVTAAQKLKSMGCTVEDKEITDIILMGLDSSYDHVRTTLLVLDKELKLEDVKKHLASAASVVPPSTSHGALAASSKPRSYPRSSSYGPASSTSHSPSPIDSKGFRWCNPSNEGHCHRCGRAGHIAARCIFDMPQEVKDWVMTTSSRNRHPEIQKANSAFHFLSSPVGSPSGSPSPSPPPSPRHHSVHFADTYSHGYGHSGIPRLI</sequence>
<proteinExistence type="predicted"/>
<evidence type="ECO:0000256" key="2">
    <source>
        <dbReference type="SAM" id="MobiDB-lite"/>
    </source>
</evidence>
<evidence type="ECO:0000313" key="5">
    <source>
        <dbReference type="Proteomes" id="UP001213000"/>
    </source>
</evidence>
<dbReference type="Pfam" id="PF14223">
    <property type="entry name" value="Retrotran_gag_2"/>
    <property type="match status" value="1"/>
</dbReference>
<gene>
    <name evidence="4" type="ORF">NP233_g10907</name>
</gene>
<keyword evidence="1" id="KW-0479">Metal-binding</keyword>
<accession>A0AAD5VNE9</accession>
<dbReference type="GO" id="GO:0003676">
    <property type="term" value="F:nucleic acid binding"/>
    <property type="evidence" value="ECO:0007669"/>
    <property type="project" value="InterPro"/>
</dbReference>
<dbReference type="PANTHER" id="PTHR47481">
    <property type="match status" value="1"/>
</dbReference>
<evidence type="ECO:0000256" key="1">
    <source>
        <dbReference type="PROSITE-ProRule" id="PRU00047"/>
    </source>
</evidence>
<feature type="region of interest" description="Disordered" evidence="2">
    <location>
        <begin position="193"/>
        <end position="236"/>
    </location>
</feature>
<dbReference type="PROSITE" id="PS50158">
    <property type="entry name" value="ZF_CCHC"/>
    <property type="match status" value="1"/>
</dbReference>
<feature type="compositionally biased region" description="Low complexity" evidence="2">
    <location>
        <begin position="210"/>
        <end position="236"/>
    </location>
</feature>
<comment type="caution">
    <text evidence="4">The sequence shown here is derived from an EMBL/GenBank/DDBJ whole genome shotgun (WGS) entry which is preliminary data.</text>
</comment>
<keyword evidence="1" id="KW-0863">Zinc-finger</keyword>
<reference evidence="4" key="1">
    <citation type="submission" date="2022-07" db="EMBL/GenBank/DDBJ databases">
        <title>Genome Sequence of Leucocoprinus birnbaumii.</title>
        <authorList>
            <person name="Buettner E."/>
        </authorList>
    </citation>
    <scope>NUCLEOTIDE SEQUENCE</scope>
    <source>
        <strain evidence="4">VT141</strain>
    </source>
</reference>
<keyword evidence="5" id="KW-1185">Reference proteome</keyword>
<organism evidence="4 5">
    <name type="scientific">Leucocoprinus birnbaumii</name>
    <dbReference type="NCBI Taxonomy" id="56174"/>
    <lineage>
        <taxon>Eukaryota</taxon>
        <taxon>Fungi</taxon>
        <taxon>Dikarya</taxon>
        <taxon>Basidiomycota</taxon>
        <taxon>Agaricomycotina</taxon>
        <taxon>Agaricomycetes</taxon>
        <taxon>Agaricomycetidae</taxon>
        <taxon>Agaricales</taxon>
        <taxon>Agaricineae</taxon>
        <taxon>Agaricaceae</taxon>
        <taxon>Leucocoprinus</taxon>
    </lineage>
</organism>
<feature type="domain" description="CCHC-type" evidence="3">
    <location>
        <begin position="251"/>
        <end position="264"/>
    </location>
</feature>
<feature type="region of interest" description="Disordered" evidence="2">
    <location>
        <begin position="297"/>
        <end position="341"/>
    </location>
</feature>
<dbReference type="PANTHER" id="PTHR47481:SF31">
    <property type="entry name" value="OS01G0873500 PROTEIN"/>
    <property type="match status" value="1"/>
</dbReference>